<evidence type="ECO:0000313" key="3">
    <source>
        <dbReference type="Proteomes" id="UP001565368"/>
    </source>
</evidence>
<keyword evidence="3" id="KW-1185">Reference proteome</keyword>
<gene>
    <name evidence="2" type="ORF">Q8F55_003465</name>
</gene>
<sequence>MPSDTAVKKEAGQNTSAPKKDASHAEDDDVKDIKPKIDGVQEIGVDFLPRGQGRF</sequence>
<reference evidence="2 3" key="1">
    <citation type="submission" date="2023-08" db="EMBL/GenBank/DDBJ databases">
        <title>Annotated Genome Sequence of Vanrija albida AlHP1.</title>
        <authorList>
            <person name="Herzog R."/>
        </authorList>
    </citation>
    <scope>NUCLEOTIDE SEQUENCE [LARGE SCALE GENOMIC DNA]</scope>
    <source>
        <strain evidence="2 3">AlHP1</strain>
    </source>
</reference>
<accession>A0ABR3Q4E2</accession>
<organism evidence="2 3">
    <name type="scientific">Vanrija albida</name>
    <dbReference type="NCBI Taxonomy" id="181172"/>
    <lineage>
        <taxon>Eukaryota</taxon>
        <taxon>Fungi</taxon>
        <taxon>Dikarya</taxon>
        <taxon>Basidiomycota</taxon>
        <taxon>Agaricomycotina</taxon>
        <taxon>Tremellomycetes</taxon>
        <taxon>Trichosporonales</taxon>
        <taxon>Trichosporonaceae</taxon>
        <taxon>Vanrija</taxon>
    </lineage>
</organism>
<feature type="region of interest" description="Disordered" evidence="1">
    <location>
        <begin position="1"/>
        <end position="37"/>
    </location>
</feature>
<comment type="caution">
    <text evidence="2">The sequence shown here is derived from an EMBL/GenBank/DDBJ whole genome shotgun (WGS) entry which is preliminary data.</text>
</comment>
<feature type="compositionally biased region" description="Basic and acidic residues" evidence="1">
    <location>
        <begin position="1"/>
        <end position="11"/>
    </location>
</feature>
<proteinExistence type="predicted"/>
<protein>
    <submittedName>
        <fullName evidence="2">Uncharacterized protein</fullName>
    </submittedName>
</protein>
<evidence type="ECO:0000313" key="2">
    <source>
        <dbReference type="EMBL" id="KAL1409482.1"/>
    </source>
</evidence>
<dbReference type="GeneID" id="95984508"/>
<evidence type="ECO:0000256" key="1">
    <source>
        <dbReference type="SAM" id="MobiDB-lite"/>
    </source>
</evidence>
<dbReference type="EMBL" id="JBBXJM010000003">
    <property type="protein sequence ID" value="KAL1409482.1"/>
    <property type="molecule type" value="Genomic_DNA"/>
</dbReference>
<name>A0ABR3Q4E2_9TREE</name>
<dbReference type="RefSeq" id="XP_069209426.1">
    <property type="nucleotide sequence ID" value="XM_069352008.1"/>
</dbReference>
<feature type="compositionally biased region" description="Basic and acidic residues" evidence="1">
    <location>
        <begin position="18"/>
        <end position="37"/>
    </location>
</feature>
<dbReference type="Proteomes" id="UP001565368">
    <property type="component" value="Unassembled WGS sequence"/>
</dbReference>